<gene>
    <name evidence="2" type="ORF">CO172_01605</name>
</gene>
<sequence length="176" mass="20662">MYPYKFYFISVVILILIAVTGFVFLNLKEKSINSQEKFLNDQDILQAQETLLTFFFLLQEKKYEEAKNFLGNFEFWQTLREWNPDIDPQNYTQLIQAGCEENGLVCLKIKKIIQAKQIDAKKFNFTVQFENTDGSLFETNACCSKVIDNPTQTDFDYIVQKQFYDFKIITAPLLLP</sequence>
<keyword evidence="1" id="KW-0472">Membrane</keyword>
<proteinExistence type="predicted"/>
<feature type="transmembrane region" description="Helical" evidence="1">
    <location>
        <begin position="6"/>
        <end position="27"/>
    </location>
</feature>
<keyword evidence="1" id="KW-1133">Transmembrane helix</keyword>
<reference evidence="3" key="1">
    <citation type="submission" date="2017-09" db="EMBL/GenBank/DDBJ databases">
        <title>Depth-based differentiation of microbial function through sediment-hosted aquifers and enrichment of novel symbionts in the deep terrestrial subsurface.</title>
        <authorList>
            <person name="Probst A.J."/>
            <person name="Ladd B."/>
            <person name="Jarett J.K."/>
            <person name="Geller-Mcgrath D.E."/>
            <person name="Sieber C.M.K."/>
            <person name="Emerson J.B."/>
            <person name="Anantharaman K."/>
            <person name="Thomas B.C."/>
            <person name="Malmstrom R."/>
            <person name="Stieglmeier M."/>
            <person name="Klingl A."/>
            <person name="Woyke T."/>
            <person name="Ryan C.M."/>
            <person name="Banfield J.F."/>
        </authorList>
    </citation>
    <scope>NUCLEOTIDE SEQUENCE [LARGE SCALE GENOMIC DNA]</scope>
</reference>
<dbReference type="Proteomes" id="UP000229749">
    <property type="component" value="Unassembled WGS sequence"/>
</dbReference>
<protein>
    <submittedName>
        <fullName evidence="2">Uncharacterized protein</fullName>
    </submittedName>
</protein>
<evidence type="ECO:0000313" key="3">
    <source>
        <dbReference type="Proteomes" id="UP000229749"/>
    </source>
</evidence>
<evidence type="ECO:0000256" key="1">
    <source>
        <dbReference type="SAM" id="Phobius"/>
    </source>
</evidence>
<dbReference type="EMBL" id="PFWS01000023">
    <property type="protein sequence ID" value="PJA47401.1"/>
    <property type="molecule type" value="Genomic_DNA"/>
</dbReference>
<organism evidence="2 3">
    <name type="scientific">Candidatus Uhrbacteria bacterium CG_4_9_14_3_um_filter_36_7</name>
    <dbReference type="NCBI Taxonomy" id="1975033"/>
    <lineage>
        <taxon>Bacteria</taxon>
        <taxon>Candidatus Uhriibacteriota</taxon>
    </lineage>
</organism>
<name>A0A2M7XHP9_9BACT</name>
<keyword evidence="1" id="KW-0812">Transmembrane</keyword>
<dbReference type="AlphaFoldDB" id="A0A2M7XHP9"/>
<accession>A0A2M7XHP9</accession>
<comment type="caution">
    <text evidence="2">The sequence shown here is derived from an EMBL/GenBank/DDBJ whole genome shotgun (WGS) entry which is preliminary data.</text>
</comment>
<evidence type="ECO:0000313" key="2">
    <source>
        <dbReference type="EMBL" id="PJA47401.1"/>
    </source>
</evidence>